<dbReference type="AlphaFoldDB" id="A0AAE3F122"/>
<name>A0AAE3F122_9FIRM</name>
<dbReference type="CDD" id="cd00267">
    <property type="entry name" value="ABC_ATPase"/>
    <property type="match status" value="1"/>
</dbReference>
<feature type="domain" description="Protein CR006 P-loop" evidence="1">
    <location>
        <begin position="234"/>
        <end position="509"/>
    </location>
</feature>
<protein>
    <submittedName>
        <fullName evidence="2">AAA family ATPase</fullName>
    </submittedName>
</protein>
<reference evidence="2" key="1">
    <citation type="submission" date="2022-01" db="EMBL/GenBank/DDBJ databases">
        <title>Collection of gut derived symbiotic bacterial strains cultured from healthy donors.</title>
        <authorList>
            <person name="Lin H."/>
            <person name="Kohout C."/>
            <person name="Waligurski E."/>
            <person name="Pamer E.G."/>
        </authorList>
    </citation>
    <scope>NUCLEOTIDE SEQUENCE</scope>
    <source>
        <strain evidence="2">DFI.5.49</strain>
    </source>
</reference>
<dbReference type="RefSeq" id="WP_238032924.1">
    <property type="nucleotide sequence ID" value="NZ_JAKNFS010000006.1"/>
</dbReference>
<sequence length="700" mass="80893">MMQLKIKNCNNIENGEFDITEGRLNIKYAINGTGKSTISKAIEAFVTNDQEKKNLLLPFKYYGVEEENSPELIGYDQFKKVSVFNEKYIEDYVYQQNELIKNSFEIFVKSPDYDTHIKEIEKLLESINITFQNHPELEELIKVFQQFIDGFGKAKSGYSAAGAIGKGIGKGNKLDNIPVGLEVYEPYLKNNDNVKWIKWQLEGKHYLDMAEQCPYCSGSIKETKETILKVSEEYDAKAVEQLTKMLEVFKELMPYFTNETAVKMEEITKNVSGITNTQKNYLLEIKAQADSFMQQLYGLKKMGFHSLKNAEKIADELKKYKIDLSYYSHLNSELSNEKVELINKTLDEVLEKAGKLQGEIAQQKKLIKKTIEMYSSEINEFLYYAGYKYQVAIEEENTTDYHLVLKHIEGTDNVQTVNEHLSYGERNAFALVLFMYSVLKENPDLVVLDDPISSFDGNKKFAIINMLFMGKHSLKNRTVLLLTHEFNTVIDAIYNMPYNFNPTPTAAFLTTKQGILQEKEITKADIKSFGEIAHANISSDMDSLNKLVYLRRLLEIENASGLAWQLLSNIFHKREKPEYHFSNGTPNRLMTPEEIQDATNEIKTNYISDFDYDTEYQKTQDITVLKELYQNSGSNYEKLQIYRIMFNENSSNSVIKKFVNEAFHIENDYLFQLNPCEYDTVPQYIIDECDKDILEICPQG</sequence>
<organism evidence="2 3">
    <name type="scientific">Fusicatenibacter saccharivorans</name>
    <dbReference type="NCBI Taxonomy" id="1150298"/>
    <lineage>
        <taxon>Bacteria</taxon>
        <taxon>Bacillati</taxon>
        <taxon>Bacillota</taxon>
        <taxon>Clostridia</taxon>
        <taxon>Lachnospirales</taxon>
        <taxon>Lachnospiraceae</taxon>
        <taxon>Fusicatenibacter</taxon>
    </lineage>
</organism>
<dbReference type="EMBL" id="JAKNFS010000006">
    <property type="protein sequence ID" value="MCG4764888.1"/>
    <property type="molecule type" value="Genomic_DNA"/>
</dbReference>
<dbReference type="InterPro" id="IPR027417">
    <property type="entry name" value="P-loop_NTPase"/>
</dbReference>
<dbReference type="Pfam" id="PF13166">
    <property type="entry name" value="AAA_13"/>
    <property type="match status" value="1"/>
</dbReference>
<dbReference type="InterPro" id="IPR026866">
    <property type="entry name" value="CR006_AAA"/>
</dbReference>
<dbReference type="SUPFAM" id="SSF52540">
    <property type="entry name" value="P-loop containing nucleoside triphosphate hydrolases"/>
    <property type="match status" value="1"/>
</dbReference>
<evidence type="ECO:0000313" key="2">
    <source>
        <dbReference type="EMBL" id="MCG4764888.1"/>
    </source>
</evidence>
<accession>A0AAE3F122</accession>
<evidence type="ECO:0000259" key="1">
    <source>
        <dbReference type="Pfam" id="PF13166"/>
    </source>
</evidence>
<dbReference type="Gene3D" id="3.40.50.300">
    <property type="entry name" value="P-loop containing nucleotide triphosphate hydrolases"/>
    <property type="match status" value="1"/>
</dbReference>
<evidence type="ECO:0000313" key="3">
    <source>
        <dbReference type="Proteomes" id="UP001199915"/>
    </source>
</evidence>
<comment type="caution">
    <text evidence="2">The sequence shown here is derived from an EMBL/GenBank/DDBJ whole genome shotgun (WGS) entry which is preliminary data.</text>
</comment>
<dbReference type="Proteomes" id="UP001199915">
    <property type="component" value="Unassembled WGS sequence"/>
</dbReference>
<gene>
    <name evidence="2" type="ORF">L0N21_05105</name>
</gene>
<proteinExistence type="predicted"/>